<dbReference type="Pfam" id="PF14737">
    <property type="entry name" value="DUF4470"/>
    <property type="match status" value="1"/>
</dbReference>
<evidence type="ECO:0000256" key="4">
    <source>
        <dbReference type="ARBA" id="ARBA00024190"/>
    </source>
</evidence>
<keyword evidence="2" id="KW-0963">Cytoplasm</keyword>
<evidence type="ECO:0008006" key="9">
    <source>
        <dbReference type="Google" id="ProtNLM"/>
    </source>
</evidence>
<dbReference type="InterPro" id="IPR039304">
    <property type="entry name" value="DNAAF3"/>
</dbReference>
<dbReference type="Proteomes" id="UP001152799">
    <property type="component" value="Chromosome 6"/>
</dbReference>
<proteinExistence type="inferred from homology"/>
<organism evidence="7 8">
    <name type="scientific">Ceutorhynchus assimilis</name>
    <name type="common">cabbage seed weevil</name>
    <dbReference type="NCBI Taxonomy" id="467358"/>
    <lineage>
        <taxon>Eukaryota</taxon>
        <taxon>Metazoa</taxon>
        <taxon>Ecdysozoa</taxon>
        <taxon>Arthropoda</taxon>
        <taxon>Hexapoda</taxon>
        <taxon>Insecta</taxon>
        <taxon>Pterygota</taxon>
        <taxon>Neoptera</taxon>
        <taxon>Endopterygota</taxon>
        <taxon>Coleoptera</taxon>
        <taxon>Polyphaga</taxon>
        <taxon>Cucujiformia</taxon>
        <taxon>Curculionidae</taxon>
        <taxon>Ceutorhynchinae</taxon>
        <taxon>Ceutorhynchus</taxon>
    </lineage>
</organism>
<evidence type="ECO:0000259" key="5">
    <source>
        <dbReference type="Pfam" id="PF14737"/>
    </source>
</evidence>
<sequence>MFWGVTPALDLFSEFKVHSETKFLNVDFNILIIGGTDARHILKTIARRYRHKGSIKLNFYVIESCMETIAKQLLLLITALQPQNTMGLDQKTKVFMELYGNTILRPYTAKYLTDLSHELVRMITDPDYLRQKIDFVNMKIKYKERDYLENLVKFWSAKDEFNIVNIWDRRLRQNLGVRYDSKAGAFDWDLHMRMHQLGGGKQVCDQEYKSFRSNGMAFSWIESEVSRPNRSFVCATMPNGESFAHYGYLGDMETGPFVSFGLECEDEDFLKSTNMKNAYRATDVTERNLKQIFYEIENQQEYEHIRKNNMELGYAIIKQDKIVLDLKTPETSRDFIKDCVKVENVSVNILSIKALEDMRHKPNYDNFFDVIYFAHNYMQKHFDHDIVDKILKEDFLLIAEHPLYVIANRKNDLEEYVKTVKEKTSKMKSNLLKFDLEKDCYLKYVKKN</sequence>
<dbReference type="GO" id="GO:0044458">
    <property type="term" value="P:motile cilium assembly"/>
    <property type="evidence" value="ECO:0007669"/>
    <property type="project" value="TreeGrafter"/>
</dbReference>
<dbReference type="GO" id="GO:0120293">
    <property type="term" value="C:dynein axonemal particle"/>
    <property type="evidence" value="ECO:0007669"/>
    <property type="project" value="UniProtKB-SubCell"/>
</dbReference>
<protein>
    <recommendedName>
        <fullName evidence="9">Dynein assembly factor 3, axonemal</fullName>
    </recommendedName>
</protein>
<name>A0A9N9MSP8_9CUCU</name>
<dbReference type="EMBL" id="OU892282">
    <property type="protein sequence ID" value="CAG9769832.1"/>
    <property type="molecule type" value="Genomic_DNA"/>
</dbReference>
<reference evidence="7" key="1">
    <citation type="submission" date="2022-01" db="EMBL/GenBank/DDBJ databases">
        <authorList>
            <person name="King R."/>
        </authorList>
    </citation>
    <scope>NUCLEOTIDE SEQUENCE</scope>
</reference>
<dbReference type="OrthoDB" id="538817at2759"/>
<evidence type="ECO:0000313" key="7">
    <source>
        <dbReference type="EMBL" id="CAG9769832.1"/>
    </source>
</evidence>
<evidence type="ECO:0000259" key="6">
    <source>
        <dbReference type="Pfam" id="PF14740"/>
    </source>
</evidence>
<feature type="domain" description="DUF4470" evidence="5">
    <location>
        <begin position="2"/>
        <end position="104"/>
    </location>
</feature>
<evidence type="ECO:0000256" key="2">
    <source>
        <dbReference type="ARBA" id="ARBA00022490"/>
    </source>
</evidence>
<dbReference type="InterPro" id="IPR028235">
    <property type="entry name" value="DNAAF3_C"/>
</dbReference>
<dbReference type="Pfam" id="PF14740">
    <property type="entry name" value="DUF4471"/>
    <property type="match status" value="1"/>
</dbReference>
<accession>A0A9N9MSP8</accession>
<evidence type="ECO:0000256" key="1">
    <source>
        <dbReference type="ARBA" id="ARBA00010449"/>
    </source>
</evidence>
<gene>
    <name evidence="7" type="ORF">CEUTPL_LOCUS10306</name>
</gene>
<keyword evidence="3" id="KW-0970">Cilium biogenesis/degradation</keyword>
<dbReference type="InterPro" id="IPR027974">
    <property type="entry name" value="DUF4470"/>
</dbReference>
<dbReference type="PANTHER" id="PTHR22118">
    <property type="entry name" value="DYNEIN ASSEMBLY FACTOR 3, AXONEMAL"/>
    <property type="match status" value="1"/>
</dbReference>
<dbReference type="PANTHER" id="PTHR22118:SF14">
    <property type="entry name" value="DYNEIN AXONEMAL ASSEMBLY FACTOR 3"/>
    <property type="match status" value="1"/>
</dbReference>
<evidence type="ECO:0000313" key="8">
    <source>
        <dbReference type="Proteomes" id="UP001152799"/>
    </source>
</evidence>
<comment type="subcellular location">
    <subcellularLocation>
        <location evidence="4">Dynein axonemal particle</location>
    </subcellularLocation>
</comment>
<keyword evidence="8" id="KW-1185">Reference proteome</keyword>
<comment type="similarity">
    <text evidence="1">Belongs to the DNAAF3 family.</text>
</comment>
<feature type="domain" description="Dynein assembly factor 3 C-terminal" evidence="6">
    <location>
        <begin position="139"/>
        <end position="426"/>
    </location>
</feature>
<dbReference type="AlphaFoldDB" id="A0A9N9MSP8"/>
<dbReference type="GO" id="GO:0070286">
    <property type="term" value="P:axonemal dynein complex assembly"/>
    <property type="evidence" value="ECO:0007669"/>
    <property type="project" value="InterPro"/>
</dbReference>
<evidence type="ECO:0000256" key="3">
    <source>
        <dbReference type="ARBA" id="ARBA00022794"/>
    </source>
</evidence>